<gene>
    <name evidence="2" type="ORF">PHLGIDRAFT_130129</name>
</gene>
<dbReference type="AlphaFoldDB" id="A0A0C3RSQ7"/>
<feature type="compositionally biased region" description="Acidic residues" evidence="1">
    <location>
        <begin position="189"/>
        <end position="201"/>
    </location>
</feature>
<evidence type="ECO:0000313" key="3">
    <source>
        <dbReference type="Proteomes" id="UP000053257"/>
    </source>
</evidence>
<feature type="region of interest" description="Disordered" evidence="1">
    <location>
        <begin position="164"/>
        <end position="214"/>
    </location>
</feature>
<reference evidence="2 3" key="1">
    <citation type="journal article" date="2014" name="PLoS Genet.">
        <title>Analysis of the Phlebiopsis gigantea genome, transcriptome and secretome provides insight into its pioneer colonization strategies of wood.</title>
        <authorList>
            <person name="Hori C."/>
            <person name="Ishida T."/>
            <person name="Igarashi K."/>
            <person name="Samejima M."/>
            <person name="Suzuki H."/>
            <person name="Master E."/>
            <person name="Ferreira P."/>
            <person name="Ruiz-Duenas F.J."/>
            <person name="Held B."/>
            <person name="Canessa P."/>
            <person name="Larrondo L.F."/>
            <person name="Schmoll M."/>
            <person name="Druzhinina I.S."/>
            <person name="Kubicek C.P."/>
            <person name="Gaskell J.A."/>
            <person name="Kersten P."/>
            <person name="St John F."/>
            <person name="Glasner J."/>
            <person name="Sabat G."/>
            <person name="Splinter BonDurant S."/>
            <person name="Syed K."/>
            <person name="Yadav J."/>
            <person name="Mgbeahuruike A.C."/>
            <person name="Kovalchuk A."/>
            <person name="Asiegbu F.O."/>
            <person name="Lackner G."/>
            <person name="Hoffmeister D."/>
            <person name="Rencoret J."/>
            <person name="Gutierrez A."/>
            <person name="Sun H."/>
            <person name="Lindquist E."/>
            <person name="Barry K."/>
            <person name="Riley R."/>
            <person name="Grigoriev I.V."/>
            <person name="Henrissat B."/>
            <person name="Kues U."/>
            <person name="Berka R.M."/>
            <person name="Martinez A.T."/>
            <person name="Covert S.F."/>
            <person name="Blanchette R.A."/>
            <person name="Cullen D."/>
        </authorList>
    </citation>
    <scope>NUCLEOTIDE SEQUENCE [LARGE SCALE GENOMIC DNA]</scope>
    <source>
        <strain evidence="2 3">11061_1 CR5-6</strain>
    </source>
</reference>
<evidence type="ECO:0000256" key="1">
    <source>
        <dbReference type="SAM" id="MobiDB-lite"/>
    </source>
</evidence>
<dbReference type="HOGENOM" id="CLU_1289359_0_0_1"/>
<protein>
    <submittedName>
        <fullName evidence="2">Uncharacterized protein</fullName>
    </submittedName>
</protein>
<dbReference type="Proteomes" id="UP000053257">
    <property type="component" value="Unassembled WGS sequence"/>
</dbReference>
<organism evidence="2 3">
    <name type="scientific">Phlebiopsis gigantea (strain 11061_1 CR5-6)</name>
    <name type="common">White-rot fungus</name>
    <name type="synonym">Peniophora gigantea</name>
    <dbReference type="NCBI Taxonomy" id="745531"/>
    <lineage>
        <taxon>Eukaryota</taxon>
        <taxon>Fungi</taxon>
        <taxon>Dikarya</taxon>
        <taxon>Basidiomycota</taxon>
        <taxon>Agaricomycotina</taxon>
        <taxon>Agaricomycetes</taxon>
        <taxon>Polyporales</taxon>
        <taxon>Phanerochaetaceae</taxon>
        <taxon>Phlebiopsis</taxon>
    </lineage>
</organism>
<keyword evidence="3" id="KW-1185">Reference proteome</keyword>
<proteinExistence type="predicted"/>
<name>A0A0C3RSQ7_PHLG1</name>
<evidence type="ECO:0000313" key="2">
    <source>
        <dbReference type="EMBL" id="KIP03481.1"/>
    </source>
</evidence>
<sequence length="214" mass="22964">MTTFDEVPQSLLTDCIRKEIGFYTTAQNVAATEQRVRGVALCPGDVKQSVIEATEDTSQESFSTLVVKWPGLEEGRFALKCAHPSTAEELVEVVSAALQVFIDRNFDSAFATTGWAVPPTLGYLRLFGMRSMATAGEWNPVLGLSVCEADSPSGSVTRAEWERFSTDPWASSSGTGGSMPCDLAGGSEQDVEAASEEDDAGTGDAMWRGWPGEY</sequence>
<dbReference type="EMBL" id="KN840614">
    <property type="protein sequence ID" value="KIP03481.1"/>
    <property type="molecule type" value="Genomic_DNA"/>
</dbReference>
<accession>A0A0C3RSQ7</accession>